<evidence type="ECO:0000256" key="3">
    <source>
        <dbReference type="ARBA" id="ARBA00012584"/>
    </source>
</evidence>
<accession>A0A077L684</accession>
<keyword evidence="5" id="KW-0808">Transferase</keyword>
<protein>
    <recommendedName>
        <fullName evidence="10">L-threonylcarbamoyladenylate synthase</fullName>
        <ecNumber evidence="3">2.7.7.87</ecNumber>
    </recommendedName>
    <alternativeName>
        <fullName evidence="10">L-threonylcarbamoyladenylate synthase</fullName>
    </alternativeName>
</protein>
<dbReference type="GO" id="GO:0061710">
    <property type="term" value="F:L-threonylcarbamoyladenylate synthase"/>
    <property type="evidence" value="ECO:0007669"/>
    <property type="project" value="UniProtKB-EC"/>
</dbReference>
<dbReference type="GO" id="GO:0008033">
    <property type="term" value="P:tRNA processing"/>
    <property type="evidence" value="ECO:0007669"/>
    <property type="project" value="UniProtKB-KW"/>
</dbReference>
<evidence type="ECO:0000256" key="1">
    <source>
        <dbReference type="ARBA" id="ARBA00004496"/>
    </source>
</evidence>
<dbReference type="Proteomes" id="UP000031641">
    <property type="component" value="Chromosome"/>
</dbReference>
<evidence type="ECO:0000256" key="6">
    <source>
        <dbReference type="ARBA" id="ARBA00022694"/>
    </source>
</evidence>
<dbReference type="HOGENOM" id="CLU_031397_3_2_14"/>
<evidence type="ECO:0000256" key="9">
    <source>
        <dbReference type="ARBA" id="ARBA00022840"/>
    </source>
</evidence>
<sequence length="155" mass="17691">MSNKYNKLFISTTDTILGIGGSVEEEVEKLIYEIKGRDRNKKLIILVSSIKQARSFKQWNQEAEKLAKKYWPGATTLVVNNQGFRMPNQKELLKFLEKNGPVYMSSCNLSNAPVCKSIENAKIIFPEITNIYNFGQMSQNPSTIIRVEDGEILRK</sequence>
<organism evidence="13 14">
    <name type="scientific">Metamycoplasma canadense</name>
    <dbReference type="NCBI Taxonomy" id="29554"/>
    <lineage>
        <taxon>Bacteria</taxon>
        <taxon>Bacillati</taxon>
        <taxon>Mycoplasmatota</taxon>
        <taxon>Mycoplasmoidales</taxon>
        <taxon>Metamycoplasmataceae</taxon>
        <taxon>Metamycoplasma</taxon>
    </lineage>
</organism>
<evidence type="ECO:0000256" key="2">
    <source>
        <dbReference type="ARBA" id="ARBA00007663"/>
    </source>
</evidence>
<keyword evidence="14" id="KW-1185">Reference proteome</keyword>
<evidence type="ECO:0000256" key="5">
    <source>
        <dbReference type="ARBA" id="ARBA00022679"/>
    </source>
</evidence>
<evidence type="ECO:0000256" key="4">
    <source>
        <dbReference type="ARBA" id="ARBA00022490"/>
    </source>
</evidence>
<evidence type="ECO:0000313" key="13">
    <source>
        <dbReference type="EMBL" id="BAP39467.1"/>
    </source>
</evidence>
<dbReference type="InterPro" id="IPR006070">
    <property type="entry name" value="Sua5-like_dom"/>
</dbReference>
<dbReference type="EC" id="2.7.7.87" evidence="3"/>
<proteinExistence type="inferred from homology"/>
<evidence type="ECO:0000256" key="11">
    <source>
        <dbReference type="ARBA" id="ARBA00048366"/>
    </source>
</evidence>
<dbReference type="GO" id="GO:0003725">
    <property type="term" value="F:double-stranded RNA binding"/>
    <property type="evidence" value="ECO:0007669"/>
    <property type="project" value="InterPro"/>
</dbReference>
<feature type="domain" description="YrdC-like" evidence="12">
    <location>
        <begin position="1"/>
        <end position="155"/>
    </location>
</feature>
<keyword evidence="6" id="KW-0819">tRNA processing</keyword>
<dbReference type="KEGG" id="mcan:MCAN360_0238"/>
<dbReference type="GO" id="GO:0005737">
    <property type="term" value="C:cytoplasm"/>
    <property type="evidence" value="ECO:0007669"/>
    <property type="project" value="UniProtKB-SubCell"/>
</dbReference>
<comment type="subcellular location">
    <subcellularLocation>
        <location evidence="1">Cytoplasm</location>
    </subcellularLocation>
</comment>
<dbReference type="SUPFAM" id="SSF55821">
    <property type="entry name" value="YrdC/RibB"/>
    <property type="match status" value="1"/>
</dbReference>
<dbReference type="InterPro" id="IPR050156">
    <property type="entry name" value="TC-AMP_synthase_SUA5"/>
</dbReference>
<gene>
    <name evidence="13" type="primary">sua5</name>
    <name evidence="13" type="ORF">MCAN360_0238</name>
</gene>
<dbReference type="GO" id="GO:0000049">
    <property type="term" value="F:tRNA binding"/>
    <property type="evidence" value="ECO:0007669"/>
    <property type="project" value="TreeGrafter"/>
</dbReference>
<dbReference type="PROSITE" id="PS51163">
    <property type="entry name" value="YRDC"/>
    <property type="match status" value="1"/>
</dbReference>
<keyword evidence="9" id="KW-0067">ATP-binding</keyword>
<dbReference type="OrthoDB" id="397661at2"/>
<dbReference type="PANTHER" id="PTHR17490:SF16">
    <property type="entry name" value="THREONYLCARBAMOYL-AMP SYNTHASE"/>
    <property type="match status" value="1"/>
</dbReference>
<dbReference type="InterPro" id="IPR017945">
    <property type="entry name" value="DHBP_synth_RibB-like_a/b_dom"/>
</dbReference>
<name>A0A077L684_9BACT</name>
<dbReference type="Pfam" id="PF01300">
    <property type="entry name" value="Sua5_yciO_yrdC"/>
    <property type="match status" value="1"/>
</dbReference>
<keyword evidence="4" id="KW-0963">Cytoplasm</keyword>
<dbReference type="GO" id="GO:0005524">
    <property type="term" value="F:ATP binding"/>
    <property type="evidence" value="ECO:0007669"/>
    <property type="project" value="UniProtKB-KW"/>
</dbReference>
<evidence type="ECO:0000259" key="12">
    <source>
        <dbReference type="PROSITE" id="PS51163"/>
    </source>
</evidence>
<keyword evidence="8" id="KW-0547">Nucleotide-binding</keyword>
<evidence type="ECO:0000256" key="10">
    <source>
        <dbReference type="ARBA" id="ARBA00029774"/>
    </source>
</evidence>
<dbReference type="PANTHER" id="PTHR17490">
    <property type="entry name" value="SUA5"/>
    <property type="match status" value="1"/>
</dbReference>
<dbReference type="EMBL" id="AP014631">
    <property type="protein sequence ID" value="BAP39467.1"/>
    <property type="molecule type" value="Genomic_DNA"/>
</dbReference>
<dbReference type="AlphaFoldDB" id="A0A077L684"/>
<evidence type="ECO:0000256" key="8">
    <source>
        <dbReference type="ARBA" id="ARBA00022741"/>
    </source>
</evidence>
<comment type="similarity">
    <text evidence="2">Belongs to the SUA5 family.</text>
</comment>
<comment type="catalytic activity">
    <reaction evidence="11">
        <text>L-threonine + hydrogencarbonate + ATP = L-threonylcarbamoyladenylate + diphosphate + H2O</text>
        <dbReference type="Rhea" id="RHEA:36407"/>
        <dbReference type="ChEBI" id="CHEBI:15377"/>
        <dbReference type="ChEBI" id="CHEBI:17544"/>
        <dbReference type="ChEBI" id="CHEBI:30616"/>
        <dbReference type="ChEBI" id="CHEBI:33019"/>
        <dbReference type="ChEBI" id="CHEBI:57926"/>
        <dbReference type="ChEBI" id="CHEBI:73682"/>
        <dbReference type="EC" id="2.7.7.87"/>
    </reaction>
</comment>
<dbReference type="RefSeq" id="WP_045433468.1">
    <property type="nucleotide sequence ID" value="NZ_AP014631.1"/>
</dbReference>
<reference evidence="14" key="1">
    <citation type="journal article" date="2014" name="Genome Announc.">
        <title>Complete Genome Sequence of Mycoplasma canadense Strain HAZ 360_1 from Bovine Mastitic Milk in Japan.</title>
        <authorList>
            <person name="Hata E."/>
        </authorList>
    </citation>
    <scope>NUCLEOTIDE SEQUENCE [LARGE SCALE GENOMIC DNA]</scope>
    <source>
        <strain evidence="14">HAZ360_1</strain>
    </source>
</reference>
<keyword evidence="7" id="KW-0548">Nucleotidyltransferase</keyword>
<dbReference type="GO" id="GO:0006450">
    <property type="term" value="P:regulation of translational fidelity"/>
    <property type="evidence" value="ECO:0007669"/>
    <property type="project" value="TreeGrafter"/>
</dbReference>
<evidence type="ECO:0000256" key="7">
    <source>
        <dbReference type="ARBA" id="ARBA00022695"/>
    </source>
</evidence>
<dbReference type="Gene3D" id="3.90.870.10">
    <property type="entry name" value="DHBP synthase"/>
    <property type="match status" value="1"/>
</dbReference>
<evidence type="ECO:0000313" key="14">
    <source>
        <dbReference type="Proteomes" id="UP000031641"/>
    </source>
</evidence>
<dbReference type="STRING" id="29554.MCAN360_0238"/>